<evidence type="ECO:0000256" key="1">
    <source>
        <dbReference type="ARBA" id="ARBA00006484"/>
    </source>
</evidence>
<dbReference type="InterPro" id="IPR036291">
    <property type="entry name" value="NAD(P)-bd_dom_sf"/>
</dbReference>
<feature type="non-terminal residue" evidence="3">
    <location>
        <position position="47"/>
    </location>
</feature>
<sequence>MSNLNGKTAVVTGAASGIGKEIALELAKAGAAVAIADLNQDGANAVA</sequence>
<comment type="similarity">
    <text evidence="1">Belongs to the short-chain dehydrogenases/reductases (SDR) family.</text>
</comment>
<dbReference type="AlphaFoldDB" id="A0A6B2MNT8"/>
<dbReference type="InterPro" id="IPR002347">
    <property type="entry name" value="SDR_fam"/>
</dbReference>
<comment type="caution">
    <text evidence="3">The sequence shown here is derived from an EMBL/GenBank/DDBJ whole genome shotgun (WGS) entry which is preliminary data.</text>
</comment>
<reference evidence="3" key="1">
    <citation type="submission" date="2019-11" db="EMBL/GenBank/DDBJ databases">
        <title>Burkholderia cenocepacia CF.</title>
        <authorList>
            <person name="Vianna E.F."/>
            <person name="Marques E.A."/>
            <person name="Albano R.M."/>
            <person name="Leao R.S."/>
        </authorList>
    </citation>
    <scope>NUCLEOTIDE SEQUENCE</scope>
    <source>
        <strain evidence="3">MS-2140</strain>
    </source>
</reference>
<organism evidence="3">
    <name type="scientific">Burkholderia cenocepacia</name>
    <dbReference type="NCBI Taxonomy" id="95486"/>
    <lineage>
        <taxon>Bacteria</taxon>
        <taxon>Pseudomonadati</taxon>
        <taxon>Pseudomonadota</taxon>
        <taxon>Betaproteobacteria</taxon>
        <taxon>Burkholderiales</taxon>
        <taxon>Burkholderiaceae</taxon>
        <taxon>Burkholderia</taxon>
        <taxon>Burkholderia cepacia complex</taxon>
    </lineage>
</organism>
<evidence type="ECO:0000313" key="3">
    <source>
        <dbReference type="EMBL" id="NDV76686.1"/>
    </source>
</evidence>
<dbReference type="Pfam" id="PF00106">
    <property type="entry name" value="adh_short"/>
    <property type="match status" value="1"/>
</dbReference>
<protein>
    <submittedName>
        <fullName evidence="3">SDR family NAD(P)-dependent oxidoreductase</fullName>
    </submittedName>
</protein>
<keyword evidence="2" id="KW-0560">Oxidoreductase</keyword>
<name>A0A6B2MNT8_9BURK</name>
<accession>A0A6B2MNT8</accession>
<dbReference type="GO" id="GO:0016491">
    <property type="term" value="F:oxidoreductase activity"/>
    <property type="evidence" value="ECO:0007669"/>
    <property type="project" value="UniProtKB-KW"/>
</dbReference>
<gene>
    <name evidence="3" type="ORF">GFJ35_32250</name>
</gene>
<dbReference type="PANTHER" id="PTHR43669">
    <property type="entry name" value="5-KETO-D-GLUCONATE 5-REDUCTASE"/>
    <property type="match status" value="1"/>
</dbReference>
<dbReference type="EMBL" id="JAAEAM010000052">
    <property type="protein sequence ID" value="NDV76686.1"/>
    <property type="molecule type" value="Genomic_DNA"/>
</dbReference>
<evidence type="ECO:0000256" key="2">
    <source>
        <dbReference type="ARBA" id="ARBA00023002"/>
    </source>
</evidence>
<dbReference type="Gene3D" id="3.40.50.720">
    <property type="entry name" value="NAD(P)-binding Rossmann-like Domain"/>
    <property type="match status" value="1"/>
</dbReference>
<dbReference type="RefSeq" id="WP_131932263.1">
    <property type="nucleotide sequence ID" value="NZ_JAAEAM010000052.1"/>
</dbReference>
<proteinExistence type="inferred from homology"/>
<dbReference type="PANTHER" id="PTHR43669:SF14">
    <property type="entry name" value="OXIDOREDUCTASE"/>
    <property type="match status" value="1"/>
</dbReference>
<dbReference type="SUPFAM" id="SSF51735">
    <property type="entry name" value="NAD(P)-binding Rossmann-fold domains"/>
    <property type="match status" value="1"/>
</dbReference>